<dbReference type="PANTHER" id="PTHR31859:SF1">
    <property type="entry name" value="TETRATRICOPEPTIDE REPEAT PROTEIN 39C"/>
    <property type="match status" value="1"/>
</dbReference>
<protein>
    <submittedName>
        <fullName evidence="1">Unplaced genomic scaffold scaffold_1569, whole genome shotgun sequence</fullName>
    </submittedName>
</protein>
<dbReference type="GO" id="GO:0005634">
    <property type="term" value="C:nucleus"/>
    <property type="evidence" value="ECO:0007669"/>
    <property type="project" value="TreeGrafter"/>
</dbReference>
<keyword evidence="2" id="KW-1185">Reference proteome</keyword>
<feature type="non-terminal residue" evidence="1">
    <location>
        <position position="1"/>
    </location>
</feature>
<dbReference type="InterPro" id="IPR011990">
    <property type="entry name" value="TPR-like_helical_dom_sf"/>
</dbReference>
<evidence type="ECO:0000313" key="1">
    <source>
        <dbReference type="EMBL" id="KIK79048.1"/>
    </source>
</evidence>
<reference evidence="2" key="2">
    <citation type="submission" date="2015-01" db="EMBL/GenBank/DDBJ databases">
        <title>Evolutionary Origins and Diversification of the Mycorrhizal Mutualists.</title>
        <authorList>
            <consortium name="DOE Joint Genome Institute"/>
            <consortium name="Mycorrhizal Genomics Consortium"/>
            <person name="Kohler A."/>
            <person name="Kuo A."/>
            <person name="Nagy L.G."/>
            <person name="Floudas D."/>
            <person name="Copeland A."/>
            <person name="Barry K.W."/>
            <person name="Cichocki N."/>
            <person name="Veneault-Fourrey C."/>
            <person name="LaButti K."/>
            <person name="Lindquist E.A."/>
            <person name="Lipzen A."/>
            <person name="Lundell T."/>
            <person name="Morin E."/>
            <person name="Murat C."/>
            <person name="Riley R."/>
            <person name="Ohm R."/>
            <person name="Sun H."/>
            <person name="Tunlid A."/>
            <person name="Henrissat B."/>
            <person name="Grigoriev I.V."/>
            <person name="Hibbett D.S."/>
            <person name="Martin F."/>
        </authorList>
    </citation>
    <scope>NUCLEOTIDE SEQUENCE [LARGE SCALE GENOMIC DNA]</scope>
    <source>
        <strain evidence="2">Ve08.2h10</strain>
    </source>
</reference>
<feature type="non-terminal residue" evidence="1">
    <location>
        <position position="642"/>
    </location>
</feature>
<dbReference type="HOGENOM" id="CLU_023297_0_0_1"/>
<dbReference type="InterPro" id="IPR019412">
    <property type="entry name" value="IML2/TPR_39"/>
</dbReference>
<dbReference type="AlphaFoldDB" id="A0A0D0CUE0"/>
<proteinExistence type="predicted"/>
<dbReference type="FunCoup" id="A0A0D0CUE0">
    <property type="interactions" value="69"/>
</dbReference>
<accession>A0A0D0CUE0</accession>
<dbReference type="InParanoid" id="A0A0D0CUE0"/>
<dbReference type="PANTHER" id="PTHR31859">
    <property type="entry name" value="TETRATRICOPEPTIDE REPEAT PROTEIN 39 FAMILY MEMBER"/>
    <property type="match status" value="1"/>
</dbReference>
<dbReference type="Pfam" id="PF10300">
    <property type="entry name" value="Iml2-TPR_39"/>
    <property type="match status" value="1"/>
</dbReference>
<dbReference type="SUPFAM" id="SSF48452">
    <property type="entry name" value="TPR-like"/>
    <property type="match status" value="1"/>
</dbReference>
<organism evidence="1 2">
    <name type="scientific">Paxillus rubicundulus Ve08.2h10</name>
    <dbReference type="NCBI Taxonomy" id="930991"/>
    <lineage>
        <taxon>Eukaryota</taxon>
        <taxon>Fungi</taxon>
        <taxon>Dikarya</taxon>
        <taxon>Basidiomycota</taxon>
        <taxon>Agaricomycotina</taxon>
        <taxon>Agaricomycetes</taxon>
        <taxon>Agaricomycetidae</taxon>
        <taxon>Boletales</taxon>
        <taxon>Paxilineae</taxon>
        <taxon>Paxillaceae</taxon>
        <taxon>Paxillus</taxon>
    </lineage>
</organism>
<reference evidence="1 2" key="1">
    <citation type="submission" date="2014-04" db="EMBL/GenBank/DDBJ databases">
        <authorList>
            <consortium name="DOE Joint Genome Institute"/>
            <person name="Kuo A."/>
            <person name="Kohler A."/>
            <person name="Jargeat P."/>
            <person name="Nagy L.G."/>
            <person name="Floudas D."/>
            <person name="Copeland A."/>
            <person name="Barry K.W."/>
            <person name="Cichocki N."/>
            <person name="Veneault-Fourrey C."/>
            <person name="LaButti K."/>
            <person name="Lindquist E.A."/>
            <person name="Lipzen A."/>
            <person name="Lundell T."/>
            <person name="Morin E."/>
            <person name="Murat C."/>
            <person name="Sun H."/>
            <person name="Tunlid A."/>
            <person name="Henrissat B."/>
            <person name="Grigoriev I.V."/>
            <person name="Hibbett D.S."/>
            <person name="Martin F."/>
            <person name="Nordberg H.P."/>
            <person name="Cantor M.N."/>
            <person name="Hua S.X."/>
        </authorList>
    </citation>
    <scope>NUCLEOTIDE SEQUENCE [LARGE SCALE GENOMIC DNA]</scope>
    <source>
        <strain evidence="1 2">Ve08.2h10</strain>
    </source>
</reference>
<gene>
    <name evidence="1" type="ORF">PAXRUDRAFT_91897</name>
</gene>
<dbReference type="GO" id="GO:0005829">
    <property type="term" value="C:cytosol"/>
    <property type="evidence" value="ECO:0007669"/>
    <property type="project" value="TreeGrafter"/>
</dbReference>
<dbReference type="Gene3D" id="1.25.40.10">
    <property type="entry name" value="Tetratricopeptide repeat domain"/>
    <property type="match status" value="1"/>
</dbReference>
<name>A0A0D0CUE0_9AGAM</name>
<dbReference type="OrthoDB" id="2154985at2759"/>
<sequence length="642" mass="71301">ETLRLSFKGFDFLFANDMDGAMDVFGAEGQEESPFHLIGLGVCSILKAILDMEIGRMDVARQCLALAEQVAKKQIKIAQASKSLHRFPAGMEWKVIRSDAIVLLGLTHALRHSPTGYLQSWAYSKFTKLFKTLYPNELDEYATPGHTSIPSPTRSVQSSAAAVAPQSQGFFARWGSTSSAPVVPALGTIANPSNGPLEELILSGAAFGYGLFNLILSLLPSKVRKVAGFFRFNQGRQLALQALAVSAARSDVHGVLSGLVLMSHYGVILLVSGYQADEQHIMNEYKNIVNMISDRYPKGTLWILNKAKIQRMTKDPEGAIETLKEGLAPGRKEWFQQADPLLVFELAWTLLGLRRYEECATRFLELTNMNNGSPATYRYIAAGCYVSAGKSDEAQNLFNEISDAINKGGRKNPIKFFIKKKCTFYKKKQARRGGDLERYVEAMKISPAEEFAIFWNTHAHIDKETALVHIKKLSELTPPLGIEGEYMLAQPAPPAGVMLDLDTPDELAVRSLILGIIHRTIGDYVTSRALLNDALKHYPNVEVSRWVGGVTYFELTVLEMKDGEKKAIEGEAKYNEAETGEEEEKVRVALSDLWEDVFKVAKEALFQAHVLCTKEVDLLARLESRIVMLKNEIKTRMGMLGL</sequence>
<evidence type="ECO:0000313" key="2">
    <source>
        <dbReference type="Proteomes" id="UP000054538"/>
    </source>
</evidence>
<dbReference type="GO" id="GO:0005741">
    <property type="term" value="C:mitochondrial outer membrane"/>
    <property type="evidence" value="ECO:0007669"/>
    <property type="project" value="TreeGrafter"/>
</dbReference>
<dbReference type="Proteomes" id="UP000054538">
    <property type="component" value="Unassembled WGS sequence"/>
</dbReference>
<dbReference type="EMBL" id="KN826391">
    <property type="protein sequence ID" value="KIK79048.1"/>
    <property type="molecule type" value="Genomic_DNA"/>
</dbReference>